<keyword evidence="1" id="KW-0614">Plasmid</keyword>
<keyword evidence="2" id="KW-1185">Reference proteome</keyword>
<evidence type="ECO:0000313" key="1">
    <source>
        <dbReference type="EMBL" id="QZH69461.1"/>
    </source>
</evidence>
<accession>A0ACD1FR71</accession>
<protein>
    <submittedName>
        <fullName evidence="1">Uncharacterized protein</fullName>
    </submittedName>
</protein>
<organism evidence="1 2">
    <name type="scientific">Mycolicibacterium farcinogenes</name>
    <name type="common">Mycobacterium farcinogenes</name>
    <dbReference type="NCBI Taxonomy" id="1802"/>
    <lineage>
        <taxon>Bacteria</taxon>
        <taxon>Bacillati</taxon>
        <taxon>Actinomycetota</taxon>
        <taxon>Actinomycetes</taxon>
        <taxon>Mycobacteriales</taxon>
        <taxon>Mycobacteriaceae</taxon>
        <taxon>Mycolicibacterium</taxon>
    </lineage>
</organism>
<reference evidence="1" key="1">
    <citation type="submission" date="2021-07" db="EMBL/GenBank/DDBJ databases">
        <title>Complete Genome Sequences of Mycobacterium farcinogenes Isolated from Clinical Specimens from Patients in Thailand.</title>
        <authorList>
            <person name="Sodsai P."/>
        </authorList>
    </citation>
    <scope>NUCLEOTIDE SEQUENCE</scope>
    <source>
        <strain evidence="1">BKK/CU-MFGFA-001</strain>
    </source>
</reference>
<dbReference type="Proteomes" id="UP000825598">
    <property type="component" value="Plasmid unnamed1"/>
</dbReference>
<name>A0ACD1FR71_MYCFR</name>
<gene>
    <name evidence="1" type="ORF">K6L26_30475</name>
</gene>
<geneLocation type="plasmid" evidence="1 2">
    <name>unnamed1</name>
</geneLocation>
<sequence length="130" mass="14047">MKMLLSLVAMGCAMAAVAVLVVVDLVLRFWPVLVAAAVVIVALRWWRWHRATARTEQSVAPSHLFPTPSAAVVASRPAQSASVEVPLVIGDERGLRSLTSAGSLAWGKPATEIFSNEDRMVLAHHGQVRR</sequence>
<proteinExistence type="predicted"/>
<dbReference type="EMBL" id="CP081674">
    <property type="protein sequence ID" value="QZH69461.1"/>
    <property type="molecule type" value="Genomic_DNA"/>
</dbReference>
<evidence type="ECO:0000313" key="2">
    <source>
        <dbReference type="Proteomes" id="UP000825598"/>
    </source>
</evidence>